<reference evidence="2 3" key="1">
    <citation type="submission" date="2020-11" db="EMBL/GenBank/DDBJ databases">
        <title>Kefir isolates.</title>
        <authorList>
            <person name="Marcisauskas S."/>
            <person name="Kim Y."/>
            <person name="Blasche S."/>
        </authorList>
    </citation>
    <scope>NUCLEOTIDE SEQUENCE [LARGE SCALE GENOMIC DNA]</scope>
    <source>
        <strain evidence="2 3">OG2</strain>
    </source>
</reference>
<feature type="region of interest" description="Disordered" evidence="1">
    <location>
        <begin position="35"/>
        <end position="59"/>
    </location>
</feature>
<keyword evidence="3" id="KW-1185">Reference proteome</keyword>
<dbReference type="SUPFAM" id="SSF53098">
    <property type="entry name" value="Ribonuclease H-like"/>
    <property type="match status" value="1"/>
</dbReference>
<comment type="caution">
    <text evidence="2">The sequence shown here is derived from an EMBL/GenBank/DDBJ whole genome shotgun (WGS) entry which is preliminary data.</text>
</comment>
<organism evidence="2 3">
    <name type="scientific">Maudiozyma exigua</name>
    <name type="common">Yeast</name>
    <name type="synonym">Kazachstania exigua</name>
    <dbReference type="NCBI Taxonomy" id="34358"/>
    <lineage>
        <taxon>Eukaryota</taxon>
        <taxon>Fungi</taxon>
        <taxon>Dikarya</taxon>
        <taxon>Ascomycota</taxon>
        <taxon>Saccharomycotina</taxon>
        <taxon>Saccharomycetes</taxon>
        <taxon>Saccharomycetales</taxon>
        <taxon>Saccharomycetaceae</taxon>
        <taxon>Maudiozyma</taxon>
    </lineage>
</organism>
<evidence type="ECO:0000256" key="1">
    <source>
        <dbReference type="SAM" id="MobiDB-lite"/>
    </source>
</evidence>
<gene>
    <name evidence="2" type="ORF">C6P45_004299</name>
</gene>
<feature type="region of interest" description="Disordered" evidence="1">
    <location>
        <begin position="1"/>
        <end position="20"/>
    </location>
</feature>
<accession>A0A9P6WAL3</accession>
<dbReference type="AlphaFoldDB" id="A0A9P6WAL3"/>
<evidence type="ECO:0000313" key="2">
    <source>
        <dbReference type="EMBL" id="KAG0668882.1"/>
    </source>
</evidence>
<proteinExistence type="predicted"/>
<evidence type="ECO:0000313" key="3">
    <source>
        <dbReference type="Proteomes" id="UP000750334"/>
    </source>
</evidence>
<protein>
    <submittedName>
        <fullName evidence="2">Uncharacterized protein</fullName>
    </submittedName>
</protein>
<sequence length="900" mass="102840">MKPITSFFKPTKRPSNTPHKGVAKMAHIETLVVKDGTSIPDGDQTTARANEEESSNSTNDIQTVVPRRQYNQGVTFEMLSMICTDDYSNNVSKLFARLTHKDQNHKTIRTFCQIFNRQENKVCNHCIIFDDEETYKNRNDQNFKAHLVDFHIDIDPDVIPDPSAYLCTWSHVQGIKEYTTITEVQKSETSKRPDVFQEFCMWIAVTKIPHSAVDMPSFQNGIGLRIDQFGPHWTGENVTRRIALTGGKISRYLYENCDQLSKMAEPSLIINTNASTAQLYTSLLSQFCKIKKLGSVFCSIASDDWLSKENSECSAFNINFLDSGVTLHTITIRLFTSLGKSKKAHTKLLKSTVKSYKCSKLLSSVTTDNCSAILGAADNFKDGANFPAFKGHIGCLGNQIFLISNSDVREFSKSFESISDSQFEELMDEEEADYEIPLEEYEAFDFDDDTDSTSENFQEKKDLLLEGFRSKRDIQEEKQKLDDYRLLGERISKTENYRDSVNERINVQLYNIDPFEVGKRFPYFTERRWHIKVYLLELFSENKTKISEFLREAENKELNIQNVLSEDDMYDLEFLFEALRPLVLINKLVKNKLALISNYAPILFEVKKHIADLQTNIRLKGRHFDADIPLKKVDEFIERIRKSYPIVGLASLFHINSSNVLEELNVKILAECAELAYKMVVFGTIDNSLENGSIASYSKSSLTDTTRHTFNKENEEIRNDGISMNNGCNKTILEHLELLIKTELDQFKEFFISYKDEELIKIAKKKKFNVEISGGNKYFTRTNGNCISQLSSLESMPLLIEASANAITKYRAETIDPSSEFRSHSILPCIIALIFSMSATSINCDRSFSDENIQFYDKRCELYNKSIFGGVLISGALSELNISPSLKELKVPLYEQLKTL</sequence>
<name>A0A9P6WAL3_MAUEX</name>
<dbReference type="Proteomes" id="UP000750334">
    <property type="component" value="Unassembled WGS sequence"/>
</dbReference>
<dbReference type="InterPro" id="IPR012337">
    <property type="entry name" value="RNaseH-like_sf"/>
</dbReference>
<dbReference type="EMBL" id="PUHR01000055">
    <property type="protein sequence ID" value="KAG0668882.1"/>
    <property type="molecule type" value="Genomic_DNA"/>
</dbReference>